<sequence length="361" mass="39710">MREIFSNLLFLLFLKDFFVDGCENGLTQLRQRATLNIMKCVPTLQGQADPCVIQTGGRMAFCQKDRDGDDFVCCGTTALLIELIAPNSNLQTRSIDPSNYYKDSNSAMTVLKQEYKTVRRALPQMSLPSQSPVILQKSSHMKKYFKTNLSVMRSPITLSLLSSPVLRSAGPNSWETKPAVILLQDGICNVLVNTGLPAQGPEIVEALATRGVAEARFMVATSSHMQFTGNLNLYPRAQIIVGRWHARDTIMTRWNTGKGYRMDLCSSSIYTVPTPGPSDDSITVFAANVPAMGTVAIVGLLFAEAEPLDRTSTLWVASTATTLQSRKMVVCSADWIQPAYGMPFPVTPQMRKEAGCSKHLI</sequence>
<dbReference type="PANTHER" id="PTHR23200:SF51">
    <property type="entry name" value="METALLO-BETA-LACTAMASE DOMAIN-CONTAINING PROTEIN"/>
    <property type="match status" value="1"/>
</dbReference>
<dbReference type="SUPFAM" id="SSF56281">
    <property type="entry name" value="Metallo-hydrolase/oxidoreductase"/>
    <property type="match status" value="1"/>
</dbReference>
<evidence type="ECO:0000313" key="2">
    <source>
        <dbReference type="Proteomes" id="UP000887575"/>
    </source>
</evidence>
<organism evidence="2 3">
    <name type="scientific">Mesorhabditis belari</name>
    <dbReference type="NCBI Taxonomy" id="2138241"/>
    <lineage>
        <taxon>Eukaryota</taxon>
        <taxon>Metazoa</taxon>
        <taxon>Ecdysozoa</taxon>
        <taxon>Nematoda</taxon>
        <taxon>Chromadorea</taxon>
        <taxon>Rhabditida</taxon>
        <taxon>Rhabditina</taxon>
        <taxon>Rhabditomorpha</taxon>
        <taxon>Rhabditoidea</taxon>
        <taxon>Rhabditidae</taxon>
        <taxon>Mesorhabditinae</taxon>
        <taxon>Mesorhabditis</taxon>
    </lineage>
</organism>
<feature type="signal peptide" evidence="1">
    <location>
        <begin position="1"/>
        <end position="21"/>
    </location>
</feature>
<dbReference type="InterPro" id="IPR036866">
    <property type="entry name" value="RibonucZ/Hydroxyglut_hydro"/>
</dbReference>
<protein>
    <submittedName>
        <fullName evidence="3">Uncharacterized protein</fullName>
    </submittedName>
</protein>
<evidence type="ECO:0000313" key="3">
    <source>
        <dbReference type="WBParaSite" id="MBELARI_LOCUS13885"/>
    </source>
</evidence>
<keyword evidence="2" id="KW-1185">Reference proteome</keyword>
<dbReference type="AlphaFoldDB" id="A0AAF3EIN2"/>
<reference evidence="3" key="1">
    <citation type="submission" date="2024-02" db="UniProtKB">
        <authorList>
            <consortium name="WormBaseParasite"/>
        </authorList>
    </citation>
    <scope>IDENTIFICATION</scope>
</reference>
<dbReference type="PANTHER" id="PTHR23200">
    <property type="entry name" value="METALLO-BETA-LACTAMASE DOMAIN-CONTAINING PROTEIN 1"/>
    <property type="match status" value="1"/>
</dbReference>
<feature type="chain" id="PRO_5041998129" evidence="1">
    <location>
        <begin position="22"/>
        <end position="361"/>
    </location>
</feature>
<dbReference type="InterPro" id="IPR039344">
    <property type="entry name" value="MBLAC1"/>
</dbReference>
<proteinExistence type="predicted"/>
<keyword evidence="1" id="KW-0732">Signal</keyword>
<dbReference type="WBParaSite" id="MBELARI_LOCUS13885">
    <property type="protein sequence ID" value="MBELARI_LOCUS13885"/>
    <property type="gene ID" value="MBELARI_LOCUS13885"/>
</dbReference>
<dbReference type="Proteomes" id="UP000887575">
    <property type="component" value="Unassembled WGS sequence"/>
</dbReference>
<evidence type="ECO:0000256" key="1">
    <source>
        <dbReference type="SAM" id="SignalP"/>
    </source>
</evidence>
<dbReference type="Gene3D" id="3.60.15.10">
    <property type="entry name" value="Ribonuclease Z/Hydroxyacylglutathione hydrolase-like"/>
    <property type="match status" value="1"/>
</dbReference>
<accession>A0AAF3EIN2</accession>
<name>A0AAF3EIN2_9BILA</name>